<feature type="region of interest" description="Disordered" evidence="1">
    <location>
        <begin position="417"/>
        <end position="445"/>
    </location>
</feature>
<name>A0A8H4Q3E8_9HYPO</name>
<dbReference type="Proteomes" id="UP000562929">
    <property type="component" value="Unassembled WGS sequence"/>
</dbReference>
<reference evidence="2 3" key="1">
    <citation type="journal article" date="2020" name="G3 (Bethesda)">
        <title>Genetic Underpinnings of Host Manipulation by Ophiocordyceps as Revealed by Comparative Transcriptomics.</title>
        <authorList>
            <person name="Will I."/>
            <person name="Das B."/>
            <person name="Trinh T."/>
            <person name="Brachmann A."/>
            <person name="Ohm R.A."/>
            <person name="de Bekker C."/>
        </authorList>
    </citation>
    <scope>NUCLEOTIDE SEQUENCE [LARGE SCALE GENOMIC DNA]</scope>
    <source>
        <strain evidence="2 3">EC05</strain>
    </source>
</reference>
<sequence length="502" mass="54528">MPTKLLEALKNPNWRQRRSSSESSSNADLEVTSHARSRSRYSTSGSFDSDKVEPDNINNRKISPIDRQFNTRNVAAAAAVTANHAPVRQDSVDDRRDELSGLCHVMRHQNLDPSLCGGYGPQLFELTLVDADDTAGVVNSLGNAAGVVHALTGLAYPVPLAMIRRFKPLEGSKASSSSSPSSSSIPAEHQRSAMMFSDENQTSGQVRRGQQVSRDLAWEKVIKKLNKSNGSVSKARSSRDSGYGTASGSEEQAAEGPPFVSYRHPVSHGGRRVLREQTASDHSITYGLEGACRIIEAQPVAPAKEPVISEAFKFRHDLNPKAREFLSSPTWSQQSLGKTGEAPMMTTQPTPAEKVTMTQLPAEPCPLYGPMSMPYHQALIPLPMPQPPGMPGTLQPLRPPPLVGLGNRLPPQPSWTNGAGQGFGTGPMAGPPNVDRPAPVPKPRVPNACDQQAYEAYIEQRKATEPGYAMECRLRQQRRAKRGHPGRVQYEAAQLLMLRGKA</sequence>
<feature type="region of interest" description="Disordered" evidence="1">
    <location>
        <begin position="229"/>
        <end position="262"/>
    </location>
</feature>
<feature type="compositionally biased region" description="Low complexity" evidence="1">
    <location>
        <begin position="175"/>
        <end position="184"/>
    </location>
</feature>
<keyword evidence="3" id="KW-1185">Reference proteome</keyword>
<evidence type="ECO:0000256" key="1">
    <source>
        <dbReference type="SAM" id="MobiDB-lite"/>
    </source>
</evidence>
<proteinExistence type="predicted"/>
<organism evidence="2 3">
    <name type="scientific">Ophiocordyceps camponoti-floridani</name>
    <dbReference type="NCBI Taxonomy" id="2030778"/>
    <lineage>
        <taxon>Eukaryota</taxon>
        <taxon>Fungi</taxon>
        <taxon>Dikarya</taxon>
        <taxon>Ascomycota</taxon>
        <taxon>Pezizomycotina</taxon>
        <taxon>Sordariomycetes</taxon>
        <taxon>Hypocreomycetidae</taxon>
        <taxon>Hypocreales</taxon>
        <taxon>Ophiocordycipitaceae</taxon>
        <taxon>Ophiocordyceps</taxon>
    </lineage>
</organism>
<feature type="region of interest" description="Disordered" evidence="1">
    <location>
        <begin position="171"/>
        <end position="190"/>
    </location>
</feature>
<evidence type="ECO:0000313" key="3">
    <source>
        <dbReference type="Proteomes" id="UP000562929"/>
    </source>
</evidence>
<evidence type="ECO:0000313" key="2">
    <source>
        <dbReference type="EMBL" id="KAF4584108.1"/>
    </source>
</evidence>
<accession>A0A8H4Q3E8</accession>
<dbReference type="AlphaFoldDB" id="A0A8H4Q3E8"/>
<protein>
    <submittedName>
        <fullName evidence="2">Tryptophan RNA-binding attenuator protein-like protein</fullName>
    </submittedName>
</protein>
<dbReference type="OrthoDB" id="4755921at2759"/>
<comment type="caution">
    <text evidence="2">The sequence shown here is derived from an EMBL/GenBank/DDBJ whole genome shotgun (WGS) entry which is preliminary data.</text>
</comment>
<dbReference type="EMBL" id="JAACLJ010000006">
    <property type="protein sequence ID" value="KAF4584108.1"/>
    <property type="molecule type" value="Genomic_DNA"/>
</dbReference>
<feature type="region of interest" description="Disordered" evidence="1">
    <location>
        <begin position="1"/>
        <end position="63"/>
    </location>
</feature>
<gene>
    <name evidence="2" type="ORF">GQ602_005481</name>
</gene>